<dbReference type="InterPro" id="IPR005039">
    <property type="entry name" value="Ant_C"/>
</dbReference>
<evidence type="ECO:0000313" key="2">
    <source>
        <dbReference type="EMBL" id="MFC2974731.1"/>
    </source>
</evidence>
<dbReference type="RefSeq" id="WP_377817013.1">
    <property type="nucleotide sequence ID" value="NZ_JBHRSJ010000036.1"/>
</dbReference>
<organism evidence="2 3">
    <name type="scientific">Azotobacter bryophylli</name>
    <dbReference type="NCBI Taxonomy" id="1986537"/>
    <lineage>
        <taxon>Bacteria</taxon>
        <taxon>Pseudomonadati</taxon>
        <taxon>Pseudomonadota</taxon>
        <taxon>Gammaproteobacteria</taxon>
        <taxon>Pseudomonadales</taxon>
        <taxon>Pseudomonadaceae</taxon>
        <taxon>Azotobacter</taxon>
    </lineage>
</organism>
<feature type="domain" description="Antirepressor protein C-terminal" evidence="1">
    <location>
        <begin position="5"/>
        <end position="79"/>
    </location>
</feature>
<comment type="caution">
    <text evidence="2">The sequence shown here is derived from an EMBL/GenBank/DDBJ whole genome shotgun (WGS) entry which is preliminary data.</text>
</comment>
<protein>
    <submittedName>
        <fullName evidence="2">Phage antirepressor KilAC domain-containing protein</fullName>
    </submittedName>
</protein>
<dbReference type="Pfam" id="PF03374">
    <property type="entry name" value="ANT"/>
    <property type="match status" value="1"/>
</dbReference>
<evidence type="ECO:0000259" key="1">
    <source>
        <dbReference type="Pfam" id="PF03374"/>
    </source>
</evidence>
<accession>A0ABV7AZT0</accession>
<gene>
    <name evidence="2" type="ORF">ACFOJE_21290</name>
</gene>
<dbReference type="EMBL" id="JBHRSJ010000036">
    <property type="protein sequence ID" value="MFC2974731.1"/>
    <property type="molecule type" value="Genomic_DNA"/>
</dbReference>
<proteinExistence type="predicted"/>
<sequence length="94" mass="10749">MDRDLKHTATQLGLTRPQLIARLREEGLLTPENLPAHPARDRDYLRVKEGHWFHPVCGMQYSRSTRVTQAGIRWLADRLGIELPPLPADRSDVA</sequence>
<dbReference type="Proteomes" id="UP001595457">
    <property type="component" value="Unassembled WGS sequence"/>
</dbReference>
<name>A0ABV7AZT0_9GAMM</name>
<reference evidence="3" key="1">
    <citation type="journal article" date="2019" name="Int. J. Syst. Evol. Microbiol.">
        <title>The Global Catalogue of Microorganisms (GCM) 10K type strain sequencing project: providing services to taxonomists for standard genome sequencing and annotation.</title>
        <authorList>
            <consortium name="The Broad Institute Genomics Platform"/>
            <consortium name="The Broad Institute Genome Sequencing Center for Infectious Disease"/>
            <person name="Wu L."/>
            <person name="Ma J."/>
        </authorList>
    </citation>
    <scope>NUCLEOTIDE SEQUENCE [LARGE SCALE GENOMIC DNA]</scope>
    <source>
        <strain evidence="3">KCTC 62195</strain>
    </source>
</reference>
<evidence type="ECO:0000313" key="3">
    <source>
        <dbReference type="Proteomes" id="UP001595457"/>
    </source>
</evidence>
<keyword evidence="3" id="KW-1185">Reference proteome</keyword>